<dbReference type="PANTHER" id="PTHR15608">
    <property type="entry name" value="SPLICING FACTOR U2AF-ASSOCIATED PROTEIN 2"/>
    <property type="match status" value="1"/>
</dbReference>
<dbReference type="WBParaSite" id="PSAMB.scaffold311size57476.g4603.t1">
    <property type="protein sequence ID" value="PSAMB.scaffold311size57476.g4603.t1"/>
    <property type="gene ID" value="PSAMB.scaffold311size57476.g4603"/>
</dbReference>
<evidence type="ECO:0000313" key="26">
    <source>
        <dbReference type="WBParaSite" id="PSAMB.scaffold311size57476.g4603.t1"/>
    </source>
</evidence>
<evidence type="ECO:0000256" key="4">
    <source>
        <dbReference type="ARBA" id="ARBA00022454"/>
    </source>
</evidence>
<dbReference type="InterPro" id="IPR034393">
    <property type="entry name" value="TatSF1-like"/>
</dbReference>
<dbReference type="PROSITE" id="PS50102">
    <property type="entry name" value="RRM"/>
    <property type="match status" value="1"/>
</dbReference>
<evidence type="ECO:0000256" key="19">
    <source>
        <dbReference type="ARBA" id="ARBA00023242"/>
    </source>
</evidence>
<keyword evidence="14" id="KW-0805">Transcription regulation</keyword>
<keyword evidence="9" id="KW-0677">Repeat</keyword>
<name>A0A914W332_9BILA</name>
<keyword evidence="25" id="KW-1185">Reference proteome</keyword>
<evidence type="ECO:0000256" key="8">
    <source>
        <dbReference type="ARBA" id="ARBA00022728"/>
    </source>
</evidence>
<dbReference type="CDD" id="cd12282">
    <property type="entry name" value="RRM2_TatSF1_like"/>
    <property type="match status" value="1"/>
</dbReference>
<keyword evidence="13" id="KW-0007">Acetylation</keyword>
<evidence type="ECO:0000256" key="1">
    <source>
        <dbReference type="ARBA" id="ARBA00004123"/>
    </source>
</evidence>
<evidence type="ECO:0000256" key="18">
    <source>
        <dbReference type="ARBA" id="ARBA00023204"/>
    </source>
</evidence>
<keyword evidence="18" id="KW-0234">DNA repair</keyword>
<evidence type="ECO:0000256" key="11">
    <source>
        <dbReference type="ARBA" id="ARBA00022843"/>
    </source>
</evidence>
<keyword evidence="11" id="KW-0832">Ubl conjugation</keyword>
<dbReference type="GO" id="GO:0006281">
    <property type="term" value="P:DNA repair"/>
    <property type="evidence" value="ECO:0007669"/>
    <property type="project" value="UniProtKB-KW"/>
</dbReference>
<feature type="compositionally biased region" description="Low complexity" evidence="23">
    <location>
        <begin position="10"/>
        <end position="19"/>
    </location>
</feature>
<dbReference type="GO" id="GO:0005694">
    <property type="term" value="C:chromosome"/>
    <property type="evidence" value="ECO:0007669"/>
    <property type="project" value="UniProtKB-SubCell"/>
</dbReference>
<proteinExistence type="inferred from homology"/>
<evidence type="ECO:0000256" key="22">
    <source>
        <dbReference type="PROSITE-ProRule" id="PRU00176"/>
    </source>
</evidence>
<evidence type="ECO:0000256" key="12">
    <source>
        <dbReference type="ARBA" id="ARBA00022884"/>
    </source>
</evidence>
<feature type="region of interest" description="Disordered" evidence="23">
    <location>
        <begin position="1"/>
        <end position="45"/>
    </location>
</feature>
<keyword evidence="4" id="KW-0158">Chromosome</keyword>
<comment type="subcellular location">
    <subcellularLocation>
        <location evidence="2">Chromosome</location>
    </subcellularLocation>
    <subcellularLocation>
        <location evidence="1">Nucleus</location>
    </subcellularLocation>
</comment>
<evidence type="ECO:0000256" key="17">
    <source>
        <dbReference type="ARBA" id="ARBA00023187"/>
    </source>
</evidence>
<dbReference type="InterPro" id="IPR034392">
    <property type="entry name" value="TatSF1-like_RRM1"/>
</dbReference>
<dbReference type="Proteomes" id="UP000887566">
    <property type="component" value="Unplaced"/>
</dbReference>
<evidence type="ECO:0000256" key="20">
    <source>
        <dbReference type="ARBA" id="ARBA00062124"/>
    </source>
</evidence>
<dbReference type="InterPro" id="IPR012677">
    <property type="entry name" value="Nucleotide-bd_a/b_plait_sf"/>
</dbReference>
<comment type="subunit">
    <text evidence="20">Component of the 17S U2 SnRNP complex, a ribonucleoprotein complex that contains small nuclear RNA (snRNA) U2 and a number of specific proteins. Within the 17S U2 SnRNP complex, interacts (via UHM region) directly with SF3B1. Component of a complex which is at least composed of HTATSF1/Tat-SF1, the P-TEFb complex components CDK9 and CCNT1, RNA polymerase II, SUPT5H, and NCL/nucleolin. Interacts with GTF2F2/RAP30 and POLR2A. Interacts with TCERG1/CA150. Interacts with (poly-ADP-ribosylated) RPA1; promoting HTATSF1 recruitment to DNA damage sites. Interacts (when phosphorylated) with TOPBP1; promoting recruitment of TOPBP1 to DNA damage sites during S-phase.</text>
</comment>
<dbReference type="GO" id="GO:0003723">
    <property type="term" value="F:RNA binding"/>
    <property type="evidence" value="ECO:0007669"/>
    <property type="project" value="UniProtKB-UniRule"/>
</dbReference>
<dbReference type="InterPro" id="IPR035979">
    <property type="entry name" value="RBD_domain_sf"/>
</dbReference>
<evidence type="ECO:0000256" key="10">
    <source>
        <dbReference type="ARBA" id="ARBA00022763"/>
    </source>
</evidence>
<keyword evidence="5" id="KW-1017">Isopeptide bond</keyword>
<evidence type="ECO:0000256" key="15">
    <source>
        <dbReference type="ARBA" id="ARBA00023159"/>
    </source>
</evidence>
<keyword evidence="17" id="KW-0508">mRNA splicing</keyword>
<evidence type="ECO:0000256" key="13">
    <source>
        <dbReference type="ARBA" id="ARBA00022990"/>
    </source>
</evidence>
<evidence type="ECO:0000256" key="23">
    <source>
        <dbReference type="SAM" id="MobiDB-lite"/>
    </source>
</evidence>
<evidence type="ECO:0000256" key="14">
    <source>
        <dbReference type="ARBA" id="ARBA00023015"/>
    </source>
</evidence>
<dbReference type="GO" id="GO:0000398">
    <property type="term" value="P:mRNA splicing, via spliceosome"/>
    <property type="evidence" value="ECO:0007669"/>
    <property type="project" value="InterPro"/>
</dbReference>
<dbReference type="GO" id="GO:0005686">
    <property type="term" value="C:U2 snRNP"/>
    <property type="evidence" value="ECO:0007669"/>
    <property type="project" value="TreeGrafter"/>
</dbReference>
<evidence type="ECO:0000256" key="9">
    <source>
        <dbReference type="ARBA" id="ARBA00022737"/>
    </source>
</evidence>
<keyword evidence="12 22" id="KW-0694">RNA-binding</keyword>
<dbReference type="FunFam" id="3.30.70.330:FF:000202">
    <property type="entry name" value="HIV Tat-specific factor 1"/>
    <property type="match status" value="1"/>
</dbReference>
<evidence type="ECO:0000256" key="6">
    <source>
        <dbReference type="ARBA" id="ARBA00022553"/>
    </source>
</evidence>
<dbReference type="AlphaFoldDB" id="A0A914W332"/>
<evidence type="ECO:0000256" key="7">
    <source>
        <dbReference type="ARBA" id="ARBA00022664"/>
    </source>
</evidence>
<keyword evidence="6" id="KW-0597">Phosphoprotein</keyword>
<feature type="region of interest" description="Disordered" evidence="23">
    <location>
        <begin position="192"/>
        <end position="212"/>
    </location>
</feature>
<dbReference type="Pfam" id="PF00076">
    <property type="entry name" value="RRM_1"/>
    <property type="match status" value="2"/>
</dbReference>
<evidence type="ECO:0000313" key="25">
    <source>
        <dbReference type="Proteomes" id="UP000887566"/>
    </source>
</evidence>
<dbReference type="InterPro" id="IPR000504">
    <property type="entry name" value="RRM_dom"/>
</dbReference>
<evidence type="ECO:0000256" key="2">
    <source>
        <dbReference type="ARBA" id="ARBA00004286"/>
    </source>
</evidence>
<feature type="domain" description="RRM" evidence="24">
    <location>
        <begin position="268"/>
        <end position="353"/>
    </location>
</feature>
<dbReference type="CDD" id="cd12281">
    <property type="entry name" value="RRM1_TatSF1_like"/>
    <property type="match status" value="1"/>
</dbReference>
<keyword evidence="19" id="KW-0539">Nucleus</keyword>
<keyword evidence="10" id="KW-0227">DNA damage</keyword>
<evidence type="ECO:0000256" key="5">
    <source>
        <dbReference type="ARBA" id="ARBA00022499"/>
    </source>
</evidence>
<organism evidence="25 26">
    <name type="scientific">Plectus sambesii</name>
    <dbReference type="NCBI Taxonomy" id="2011161"/>
    <lineage>
        <taxon>Eukaryota</taxon>
        <taxon>Metazoa</taxon>
        <taxon>Ecdysozoa</taxon>
        <taxon>Nematoda</taxon>
        <taxon>Chromadorea</taxon>
        <taxon>Plectida</taxon>
        <taxon>Plectina</taxon>
        <taxon>Plectoidea</taxon>
        <taxon>Plectidae</taxon>
        <taxon>Plectus</taxon>
    </lineage>
</organism>
<keyword evidence="8" id="KW-0747">Spliceosome</keyword>
<keyword evidence="15" id="KW-0010">Activator</keyword>
<evidence type="ECO:0000256" key="16">
    <source>
        <dbReference type="ARBA" id="ARBA00023163"/>
    </source>
</evidence>
<protein>
    <recommendedName>
        <fullName evidence="21">17S U2 SnRNP complex component HTATSF1</fullName>
    </recommendedName>
</protein>
<dbReference type="SUPFAM" id="SSF54928">
    <property type="entry name" value="RNA-binding domain, RBD"/>
    <property type="match status" value="2"/>
</dbReference>
<accession>A0A914W332</accession>
<evidence type="ECO:0000259" key="24">
    <source>
        <dbReference type="PROSITE" id="PS50102"/>
    </source>
</evidence>
<evidence type="ECO:0000256" key="21">
    <source>
        <dbReference type="ARBA" id="ARBA00073773"/>
    </source>
</evidence>
<keyword evidence="16" id="KW-0804">Transcription</keyword>
<evidence type="ECO:0000256" key="3">
    <source>
        <dbReference type="ARBA" id="ARBA00007747"/>
    </source>
</evidence>
<dbReference type="FunFam" id="3.30.70.330:FF:000105">
    <property type="entry name" value="HIV Tat-specific factor 1 homolog"/>
    <property type="match status" value="1"/>
</dbReference>
<sequence>MSESEEKSEPSIGSESPGEQSAVVDATNGRKNAESDGVVEGGPSLENMQLVGDVWVYTDPETKVHYTHNGTDWVPYAAQAPDAGGQGAVMLEGGQWVHTDTVSGERRVFDDQTKTWIESAAAAAVDDDDDLDFQLQQEKLEKQRLMGADPSNSQRYTDPKDGMQYEWDSEKKAWFPCVDLDFIARYQASYGEYNPENVPGPSGSGTAKKEEKKVVMTAEEEAEKEKIAQMTPEQRKDYFKQQKKEKRRLAAEQEKKRGWVALEDTKNCNIYISGLPADTTDKELEELVQKCGVVQKDPRTNQPKLKLYRDEQGNVKGDARCCYVKFESVELALQILDGRDVRGNKLTVEQAQFEQKGDYDPSKKRKKLTAAQKKRWLERQEHAFDWKPEKPRGARPKSDSTVVLMNTFSLQEFAEDASRMLDTEAELRAECSKYGTVKKVVVYDNNPDGVSTATFDTPEMADDCVTMMNYRVFKGRQLRAQLWDGRTKYRVVETEEQKEERIAKWRSFLDEPTPSAGGE</sequence>
<keyword evidence="7" id="KW-0507">mRNA processing</keyword>
<dbReference type="GO" id="GO:0005684">
    <property type="term" value="C:U2-type spliceosomal complex"/>
    <property type="evidence" value="ECO:0007669"/>
    <property type="project" value="TreeGrafter"/>
</dbReference>
<dbReference type="SMART" id="SM00360">
    <property type="entry name" value="RRM"/>
    <property type="match status" value="2"/>
</dbReference>
<reference evidence="26" key="1">
    <citation type="submission" date="2022-11" db="UniProtKB">
        <authorList>
            <consortium name="WormBaseParasite"/>
        </authorList>
    </citation>
    <scope>IDENTIFICATION</scope>
</reference>
<comment type="similarity">
    <text evidence="3">Belongs to the HTATSF1 family.</text>
</comment>
<dbReference type="Gene3D" id="3.30.70.330">
    <property type="match status" value="2"/>
</dbReference>
<dbReference type="PANTHER" id="PTHR15608:SF0">
    <property type="entry name" value="HIV TAT-SPECIFIC FACTOR 1"/>
    <property type="match status" value="1"/>
</dbReference>